<evidence type="ECO:0000256" key="2">
    <source>
        <dbReference type="ARBA" id="ARBA00022801"/>
    </source>
</evidence>
<dbReference type="AlphaFoldDB" id="A0A8K0V2W7"/>
<dbReference type="Pfam" id="PF04336">
    <property type="entry name" value="ACP_PD"/>
    <property type="match status" value="1"/>
</dbReference>
<keyword evidence="2" id="KW-0378">Hydrolase</keyword>
<evidence type="ECO:0000256" key="4">
    <source>
        <dbReference type="ARBA" id="ARBA00023098"/>
    </source>
</evidence>
<dbReference type="Proteomes" id="UP000659047">
    <property type="component" value="Unassembled WGS sequence"/>
</dbReference>
<organism evidence="6 7">
    <name type="scientific">Tenebrionibacter intestinalis</name>
    <dbReference type="NCBI Taxonomy" id="2799638"/>
    <lineage>
        <taxon>Bacteria</taxon>
        <taxon>Pseudomonadati</taxon>
        <taxon>Pseudomonadota</taxon>
        <taxon>Gammaproteobacteria</taxon>
        <taxon>Enterobacterales</taxon>
        <taxon>Enterobacteriaceae</taxon>
        <taxon>Tenebrionibacter/Tenebrionicola group</taxon>
        <taxon>Tenebrionibacter</taxon>
    </lineage>
</organism>
<evidence type="ECO:0000313" key="6">
    <source>
        <dbReference type="EMBL" id="MBK4714606.1"/>
    </source>
</evidence>
<dbReference type="PIRSF" id="PIRSF011489">
    <property type="entry name" value="DUF479"/>
    <property type="match status" value="1"/>
</dbReference>
<proteinExistence type="predicted"/>
<sequence>MNFLAHLHLADLADSSLVGNLMADFIRGNPTDAWPADVTAGIFMHRRIDAMTDSLAQVRAARAGFRPQTRRVSPIALDVMWDHFLSRHWANFSPNEPLTRFVARAEAAIAPVLPGAPADFIDLNRYLWSERWLIRYADMTFIASVLNGMANRRPKLAALRDAWLDLDENYDALETLFCEFYPQMMALARRKRL</sequence>
<comment type="caution">
    <text evidence="6">The sequence shown here is derived from an EMBL/GenBank/DDBJ whole genome shotgun (WGS) entry which is preliminary data.</text>
</comment>
<dbReference type="InterPro" id="IPR007431">
    <property type="entry name" value="ACP_PD"/>
</dbReference>
<evidence type="ECO:0000256" key="3">
    <source>
        <dbReference type="ARBA" id="ARBA00022832"/>
    </source>
</evidence>
<dbReference type="PANTHER" id="PTHR38764">
    <property type="entry name" value="ACYL CARRIER PROTEIN PHOSPHODIESTERASE"/>
    <property type="match status" value="1"/>
</dbReference>
<keyword evidence="4" id="KW-0443">Lipid metabolism</keyword>
<dbReference type="EMBL" id="JAEPBH010000008">
    <property type="protein sequence ID" value="MBK4714606.1"/>
    <property type="molecule type" value="Genomic_DNA"/>
</dbReference>
<dbReference type="RefSeq" id="WP_238712742.1">
    <property type="nucleotide sequence ID" value="NZ_JAEPBH010000008.1"/>
</dbReference>
<reference evidence="6" key="1">
    <citation type="submission" date="2021-01" db="EMBL/GenBank/DDBJ databases">
        <title>Intestinitalea alba gen. nov., sp. nov., a novel genus of the family Enterobacteriaceae, isolated from the gut of the plastic-eating mealworm Tenebrio molitor L.</title>
        <authorList>
            <person name="Yang Y."/>
        </authorList>
    </citation>
    <scope>NUCLEOTIDE SEQUENCE</scope>
    <source>
        <strain evidence="6">BIT-L3</strain>
    </source>
</reference>
<evidence type="ECO:0000313" key="7">
    <source>
        <dbReference type="Proteomes" id="UP000659047"/>
    </source>
</evidence>
<evidence type="ECO:0000256" key="1">
    <source>
        <dbReference type="ARBA" id="ARBA00022516"/>
    </source>
</evidence>
<keyword evidence="1" id="KW-0444">Lipid biosynthesis</keyword>
<protein>
    <submittedName>
        <fullName evidence="6">DUF479 domain-containing protein</fullName>
    </submittedName>
</protein>
<dbReference type="GO" id="GO:0008770">
    <property type="term" value="F:[acyl-carrier-protein] phosphodiesterase activity"/>
    <property type="evidence" value="ECO:0007669"/>
    <property type="project" value="InterPro"/>
</dbReference>
<gene>
    <name evidence="6" type="ORF">JJB97_04505</name>
</gene>
<name>A0A8K0V2W7_9ENTR</name>
<keyword evidence="7" id="KW-1185">Reference proteome</keyword>
<accession>A0A8K0V2W7</accession>
<keyword evidence="3" id="KW-0276">Fatty acid metabolism</keyword>
<evidence type="ECO:0000256" key="5">
    <source>
        <dbReference type="ARBA" id="ARBA00023160"/>
    </source>
</evidence>
<dbReference type="PANTHER" id="PTHR38764:SF1">
    <property type="entry name" value="ACYL CARRIER PROTEIN PHOSPHODIESTERASE"/>
    <property type="match status" value="1"/>
</dbReference>
<dbReference type="GO" id="GO:0006633">
    <property type="term" value="P:fatty acid biosynthetic process"/>
    <property type="evidence" value="ECO:0007669"/>
    <property type="project" value="UniProtKB-KW"/>
</dbReference>
<keyword evidence="5" id="KW-0275">Fatty acid biosynthesis</keyword>